<comment type="caution">
    <text evidence="5">The sequence shown here is derived from an EMBL/GenBank/DDBJ whole genome shotgun (WGS) entry which is preliminary data.</text>
</comment>
<name>A0A511YYW6_9CELL</name>
<dbReference type="Gene3D" id="1.10.10.1320">
    <property type="entry name" value="Anti-sigma factor, zinc-finger domain"/>
    <property type="match status" value="1"/>
</dbReference>
<evidence type="ECO:0000256" key="2">
    <source>
        <dbReference type="ARBA" id="ARBA00023163"/>
    </source>
</evidence>
<keyword evidence="1" id="KW-0805">Transcription regulation</keyword>
<keyword evidence="3" id="KW-1133">Transmembrane helix</keyword>
<feature type="domain" description="Putative zinc-finger" evidence="4">
    <location>
        <begin position="13"/>
        <end position="39"/>
    </location>
</feature>
<keyword evidence="3" id="KW-0472">Membrane</keyword>
<protein>
    <submittedName>
        <fullName evidence="5">Anti-sigma factor</fullName>
    </submittedName>
</protein>
<dbReference type="AlphaFoldDB" id="A0A511YYW6"/>
<organism evidence="5 6">
    <name type="scientific">Actinotalea fermentans</name>
    <dbReference type="NCBI Taxonomy" id="43671"/>
    <lineage>
        <taxon>Bacteria</taxon>
        <taxon>Bacillati</taxon>
        <taxon>Actinomycetota</taxon>
        <taxon>Actinomycetes</taxon>
        <taxon>Micrococcales</taxon>
        <taxon>Cellulomonadaceae</taxon>
        <taxon>Actinotalea</taxon>
    </lineage>
</organism>
<dbReference type="Proteomes" id="UP000321484">
    <property type="component" value="Unassembled WGS sequence"/>
</dbReference>
<feature type="transmembrane region" description="Helical" evidence="3">
    <location>
        <begin position="90"/>
        <end position="111"/>
    </location>
</feature>
<evidence type="ECO:0000256" key="1">
    <source>
        <dbReference type="ARBA" id="ARBA00023015"/>
    </source>
</evidence>
<proteinExistence type="predicted"/>
<evidence type="ECO:0000313" key="6">
    <source>
        <dbReference type="Proteomes" id="UP000321484"/>
    </source>
</evidence>
<dbReference type="InterPro" id="IPR041916">
    <property type="entry name" value="Anti_sigma_zinc_sf"/>
</dbReference>
<keyword evidence="6" id="KW-1185">Reference proteome</keyword>
<dbReference type="OrthoDB" id="5242431at2"/>
<dbReference type="Pfam" id="PF13490">
    <property type="entry name" value="zf-HC2"/>
    <property type="match status" value="1"/>
</dbReference>
<dbReference type="EMBL" id="BJYK01000006">
    <property type="protein sequence ID" value="GEN80390.1"/>
    <property type="molecule type" value="Genomic_DNA"/>
</dbReference>
<gene>
    <name evidence="5" type="ORF">AFE02nite_21240</name>
</gene>
<accession>A0A511YYW6</accession>
<evidence type="ECO:0000259" key="4">
    <source>
        <dbReference type="Pfam" id="PF13490"/>
    </source>
</evidence>
<keyword evidence="3" id="KW-0812">Transmembrane</keyword>
<evidence type="ECO:0000256" key="3">
    <source>
        <dbReference type="SAM" id="Phobius"/>
    </source>
</evidence>
<dbReference type="InterPro" id="IPR027383">
    <property type="entry name" value="Znf_put"/>
</dbReference>
<dbReference type="RefSeq" id="WP_146819612.1">
    <property type="nucleotide sequence ID" value="NZ_BJYK01000006.1"/>
</dbReference>
<evidence type="ECO:0000313" key="5">
    <source>
        <dbReference type="EMBL" id="GEN80390.1"/>
    </source>
</evidence>
<reference evidence="5 6" key="1">
    <citation type="submission" date="2019-07" db="EMBL/GenBank/DDBJ databases">
        <title>Whole genome shotgun sequence of Actinotalea fermentans NBRC 105374.</title>
        <authorList>
            <person name="Hosoyama A."/>
            <person name="Uohara A."/>
            <person name="Ohji S."/>
            <person name="Ichikawa N."/>
        </authorList>
    </citation>
    <scope>NUCLEOTIDE SEQUENCE [LARGE SCALE GENOMIC DNA]</scope>
    <source>
        <strain evidence="5 6">NBRC 105374</strain>
    </source>
</reference>
<keyword evidence="2" id="KW-0804">Transcription</keyword>
<sequence length="231" mass="22904">MTGGADPFAETAGAYVLGTLEVDERRAFEAHLAGCAACRAAVDDVAHLPALLAAVPPGGLADPPPSVLAGLLREVARDDVGRRRGARRQVLTGAGVLGAAAAGFVAGALVLPPSAADDDAGPGGTTVALEATGDLPVSASLALEPTDWGTRLAVTCTYDAVAGDPYAGPAPAAVEYALVVRDAEGRPQQVATWLALPGHEVTVPASTALGLGDIAEVEMTTGGAVVLSAQL</sequence>